<dbReference type="SUPFAM" id="SSF52540">
    <property type="entry name" value="P-loop containing nucleoside triphosphate hydrolases"/>
    <property type="match status" value="1"/>
</dbReference>
<sequence length="192" mass="20717">MWVIGLTGGIASGKSTAARMLSELGAAVVDADEIARALTGPGGAAADAVMKRFGTLDRRALAARIFADEQERRALNAMVHPLVRRAMQEAVAALDAPAAVLDVPLLFEAGMDDLCDEIWVVHVPTDVQLARVMERDGLAREAALARIRSQMPTEEKLRRADCAIDTSGPLEQTQARLRALWTRALLHAKENV</sequence>
<keyword evidence="3" id="KW-0173">Coenzyme A biosynthesis</keyword>
<dbReference type="Gene3D" id="3.40.50.300">
    <property type="entry name" value="P-loop containing nucleotide triphosphate hydrolases"/>
    <property type="match status" value="1"/>
</dbReference>
<evidence type="ECO:0000313" key="6">
    <source>
        <dbReference type="Proteomes" id="UP000886819"/>
    </source>
</evidence>
<reference evidence="5" key="2">
    <citation type="journal article" date="2021" name="PeerJ">
        <title>Extensive microbial diversity within the chicken gut microbiome revealed by metagenomics and culture.</title>
        <authorList>
            <person name="Gilroy R."/>
            <person name="Ravi A."/>
            <person name="Getino M."/>
            <person name="Pursley I."/>
            <person name="Horton D.L."/>
            <person name="Alikhan N.F."/>
            <person name="Baker D."/>
            <person name="Gharbi K."/>
            <person name="Hall N."/>
            <person name="Watson M."/>
            <person name="Adriaenssens E.M."/>
            <person name="Foster-Nyarko E."/>
            <person name="Jarju S."/>
            <person name="Secka A."/>
            <person name="Antonio M."/>
            <person name="Oren A."/>
            <person name="Chaudhuri R.R."/>
            <person name="La Ragione R."/>
            <person name="Hildebrand F."/>
            <person name="Pallen M.J."/>
        </authorList>
    </citation>
    <scope>NUCLEOTIDE SEQUENCE</scope>
    <source>
        <strain evidence="5">ChiHile30-977</strain>
    </source>
</reference>
<accession>A0A9D1CIX6</accession>
<evidence type="ECO:0000313" key="5">
    <source>
        <dbReference type="EMBL" id="HIQ63142.1"/>
    </source>
</evidence>
<comment type="caution">
    <text evidence="5">The sequence shown here is derived from an EMBL/GenBank/DDBJ whole genome shotgun (WGS) entry which is preliminary data.</text>
</comment>
<reference evidence="5" key="1">
    <citation type="submission" date="2020-10" db="EMBL/GenBank/DDBJ databases">
        <authorList>
            <person name="Gilroy R."/>
        </authorList>
    </citation>
    <scope>NUCLEOTIDE SEQUENCE</scope>
    <source>
        <strain evidence="5">ChiHile30-977</strain>
    </source>
</reference>
<dbReference type="AlphaFoldDB" id="A0A9D1CIX6"/>
<dbReference type="EC" id="2.7.1.24" evidence="3 4"/>
<dbReference type="Proteomes" id="UP000886819">
    <property type="component" value="Unassembled WGS sequence"/>
</dbReference>
<keyword evidence="3 5" id="KW-0808">Transferase</keyword>
<dbReference type="InterPro" id="IPR027417">
    <property type="entry name" value="P-loop_NTPase"/>
</dbReference>
<dbReference type="GO" id="GO:0004140">
    <property type="term" value="F:dephospho-CoA kinase activity"/>
    <property type="evidence" value="ECO:0007669"/>
    <property type="project" value="UniProtKB-UniRule"/>
</dbReference>
<dbReference type="InterPro" id="IPR001977">
    <property type="entry name" value="Depp_CoAkinase"/>
</dbReference>
<comment type="similarity">
    <text evidence="3">Belongs to the CoaE family.</text>
</comment>
<dbReference type="PANTHER" id="PTHR10695">
    <property type="entry name" value="DEPHOSPHO-COA KINASE-RELATED"/>
    <property type="match status" value="1"/>
</dbReference>
<keyword evidence="3" id="KW-0963">Cytoplasm</keyword>
<dbReference type="Pfam" id="PF01121">
    <property type="entry name" value="CoaE"/>
    <property type="match status" value="1"/>
</dbReference>
<dbReference type="GO" id="GO:0005737">
    <property type="term" value="C:cytoplasm"/>
    <property type="evidence" value="ECO:0007669"/>
    <property type="project" value="UniProtKB-SubCell"/>
</dbReference>
<comment type="pathway">
    <text evidence="3">Cofactor biosynthesis; coenzyme A biosynthesis; CoA from (R)-pantothenate: step 5/5.</text>
</comment>
<gene>
    <name evidence="3" type="primary">coaE</name>
    <name evidence="5" type="ORF">IAA66_06090</name>
</gene>
<comment type="function">
    <text evidence="3">Catalyzes the phosphorylation of the 3'-hydroxyl group of dephosphocoenzyme A to form coenzyme A.</text>
</comment>
<dbReference type="GO" id="GO:0005524">
    <property type="term" value="F:ATP binding"/>
    <property type="evidence" value="ECO:0007669"/>
    <property type="project" value="UniProtKB-UniRule"/>
</dbReference>
<proteinExistence type="inferred from homology"/>
<dbReference type="EMBL" id="DVFI01000092">
    <property type="protein sequence ID" value="HIQ63142.1"/>
    <property type="molecule type" value="Genomic_DNA"/>
</dbReference>
<dbReference type="CDD" id="cd02022">
    <property type="entry name" value="DPCK"/>
    <property type="match status" value="1"/>
</dbReference>
<evidence type="ECO:0000256" key="3">
    <source>
        <dbReference type="HAMAP-Rule" id="MF_00376"/>
    </source>
</evidence>
<feature type="binding site" evidence="3">
    <location>
        <begin position="11"/>
        <end position="16"/>
    </location>
    <ligand>
        <name>ATP</name>
        <dbReference type="ChEBI" id="CHEBI:30616"/>
    </ligand>
</feature>
<comment type="subcellular location">
    <subcellularLocation>
        <location evidence="3">Cytoplasm</location>
    </subcellularLocation>
</comment>
<name>A0A9D1CIX6_9FIRM</name>
<organism evidence="5 6">
    <name type="scientific">Candidatus Avichristensenella intestinipullorum</name>
    <dbReference type="NCBI Taxonomy" id="2840693"/>
    <lineage>
        <taxon>Bacteria</taxon>
        <taxon>Bacillati</taxon>
        <taxon>Bacillota</taxon>
        <taxon>Clostridia</taxon>
        <taxon>Candidatus Avichristensenella</taxon>
    </lineage>
</organism>
<dbReference type="GO" id="GO:0015937">
    <property type="term" value="P:coenzyme A biosynthetic process"/>
    <property type="evidence" value="ECO:0007669"/>
    <property type="project" value="UniProtKB-UniRule"/>
</dbReference>
<dbReference type="NCBIfam" id="TIGR00152">
    <property type="entry name" value="dephospho-CoA kinase"/>
    <property type="match status" value="1"/>
</dbReference>
<dbReference type="PANTHER" id="PTHR10695:SF46">
    <property type="entry name" value="BIFUNCTIONAL COENZYME A SYNTHASE-RELATED"/>
    <property type="match status" value="1"/>
</dbReference>
<comment type="catalytic activity">
    <reaction evidence="3">
        <text>3'-dephospho-CoA + ATP = ADP + CoA + H(+)</text>
        <dbReference type="Rhea" id="RHEA:18245"/>
        <dbReference type="ChEBI" id="CHEBI:15378"/>
        <dbReference type="ChEBI" id="CHEBI:30616"/>
        <dbReference type="ChEBI" id="CHEBI:57287"/>
        <dbReference type="ChEBI" id="CHEBI:57328"/>
        <dbReference type="ChEBI" id="CHEBI:456216"/>
        <dbReference type="EC" id="2.7.1.24"/>
    </reaction>
</comment>
<evidence type="ECO:0000256" key="2">
    <source>
        <dbReference type="ARBA" id="ARBA00022840"/>
    </source>
</evidence>
<keyword evidence="3 5" id="KW-0418">Kinase</keyword>
<keyword evidence="2 3" id="KW-0067">ATP-binding</keyword>
<protein>
    <recommendedName>
        <fullName evidence="3 4">Dephospho-CoA kinase</fullName>
        <ecNumber evidence="3 4">2.7.1.24</ecNumber>
    </recommendedName>
    <alternativeName>
        <fullName evidence="3">Dephosphocoenzyme A kinase</fullName>
    </alternativeName>
</protein>
<keyword evidence="1 3" id="KW-0547">Nucleotide-binding</keyword>
<dbReference type="PROSITE" id="PS51219">
    <property type="entry name" value="DPCK"/>
    <property type="match status" value="1"/>
</dbReference>
<dbReference type="HAMAP" id="MF_00376">
    <property type="entry name" value="Dephospho_CoA_kinase"/>
    <property type="match status" value="1"/>
</dbReference>
<evidence type="ECO:0000256" key="1">
    <source>
        <dbReference type="ARBA" id="ARBA00022741"/>
    </source>
</evidence>
<evidence type="ECO:0000256" key="4">
    <source>
        <dbReference type="NCBIfam" id="TIGR00152"/>
    </source>
</evidence>